<dbReference type="PROSITE" id="PS00092">
    <property type="entry name" value="N6_MTASE"/>
    <property type="match status" value="1"/>
</dbReference>
<dbReference type="GO" id="GO:0032259">
    <property type="term" value="P:methylation"/>
    <property type="evidence" value="ECO:0007669"/>
    <property type="project" value="UniProtKB-KW"/>
</dbReference>
<name>A0A4R2K5M6_9PSEU</name>
<dbReference type="GO" id="GO:0008170">
    <property type="term" value="F:N-methyltransferase activity"/>
    <property type="evidence" value="ECO:0007669"/>
    <property type="project" value="InterPro"/>
</dbReference>
<dbReference type="PANTHER" id="PTHR42933:SF3">
    <property type="entry name" value="TYPE I RESTRICTION ENZYME MJAVIII METHYLASE SUBUNIT"/>
    <property type="match status" value="1"/>
</dbReference>
<protein>
    <recommendedName>
        <fullName evidence="1">site-specific DNA-methyltransferase (adenine-specific)</fullName>
        <ecNumber evidence="1">2.1.1.72</ecNumber>
    </recommendedName>
</protein>
<keyword evidence="4" id="KW-0949">S-adenosyl-L-methionine</keyword>
<evidence type="ECO:0000256" key="4">
    <source>
        <dbReference type="ARBA" id="ARBA00022691"/>
    </source>
</evidence>
<accession>A0A4R2K5M6</accession>
<reference evidence="9 10" key="1">
    <citation type="submission" date="2019-03" db="EMBL/GenBank/DDBJ databases">
        <title>Genomic Encyclopedia of Type Strains, Phase IV (KMG-IV): sequencing the most valuable type-strain genomes for metagenomic binning, comparative biology and taxonomic classification.</title>
        <authorList>
            <person name="Goeker M."/>
        </authorList>
    </citation>
    <scope>NUCLEOTIDE SEQUENCE [LARGE SCALE GENOMIC DNA]</scope>
    <source>
        <strain evidence="9 10">DSM 45934</strain>
    </source>
</reference>
<keyword evidence="5" id="KW-0680">Restriction system</keyword>
<evidence type="ECO:0000256" key="6">
    <source>
        <dbReference type="ARBA" id="ARBA00047942"/>
    </source>
</evidence>
<dbReference type="SUPFAM" id="SSF53335">
    <property type="entry name" value="S-adenosyl-L-methionine-dependent methyltransferases"/>
    <property type="match status" value="1"/>
</dbReference>
<evidence type="ECO:0000256" key="5">
    <source>
        <dbReference type="ARBA" id="ARBA00022747"/>
    </source>
</evidence>
<dbReference type="CDD" id="cd02440">
    <property type="entry name" value="AdoMet_MTases"/>
    <property type="match status" value="1"/>
</dbReference>
<dbReference type="InterPro" id="IPR002052">
    <property type="entry name" value="DNA_methylase_N6_adenine_CS"/>
</dbReference>
<evidence type="ECO:0000259" key="8">
    <source>
        <dbReference type="Pfam" id="PF02384"/>
    </source>
</evidence>
<evidence type="ECO:0000313" key="9">
    <source>
        <dbReference type="EMBL" id="TCO65098.1"/>
    </source>
</evidence>
<dbReference type="GO" id="GO:0009307">
    <property type="term" value="P:DNA restriction-modification system"/>
    <property type="evidence" value="ECO:0007669"/>
    <property type="project" value="UniProtKB-KW"/>
</dbReference>
<dbReference type="Gene3D" id="3.40.50.150">
    <property type="entry name" value="Vaccinia Virus protein VP39"/>
    <property type="match status" value="1"/>
</dbReference>
<keyword evidence="7" id="KW-0175">Coiled coil</keyword>
<dbReference type="EC" id="2.1.1.72" evidence="1"/>
<evidence type="ECO:0000313" key="10">
    <source>
        <dbReference type="Proteomes" id="UP000295680"/>
    </source>
</evidence>
<evidence type="ECO:0000256" key="2">
    <source>
        <dbReference type="ARBA" id="ARBA00022603"/>
    </source>
</evidence>
<keyword evidence="3" id="KW-0808">Transferase</keyword>
<evidence type="ECO:0000256" key="7">
    <source>
        <dbReference type="SAM" id="Coils"/>
    </source>
</evidence>
<comment type="catalytic activity">
    <reaction evidence="6">
        <text>a 2'-deoxyadenosine in DNA + S-adenosyl-L-methionine = an N(6)-methyl-2'-deoxyadenosine in DNA + S-adenosyl-L-homocysteine + H(+)</text>
        <dbReference type="Rhea" id="RHEA:15197"/>
        <dbReference type="Rhea" id="RHEA-COMP:12418"/>
        <dbReference type="Rhea" id="RHEA-COMP:12419"/>
        <dbReference type="ChEBI" id="CHEBI:15378"/>
        <dbReference type="ChEBI" id="CHEBI:57856"/>
        <dbReference type="ChEBI" id="CHEBI:59789"/>
        <dbReference type="ChEBI" id="CHEBI:90615"/>
        <dbReference type="ChEBI" id="CHEBI:90616"/>
        <dbReference type="EC" id="2.1.1.72"/>
    </reaction>
</comment>
<sequence>MPDRQVSMSDVARQLEVTLSAVSNWRRRHPSFPSAEKVNGQEMFLVREIVDWLDGRKISKKDLKPGELPGTTYGTRFRGAMRIGHASHVAIADALWDELIQFRGAEDVAMFADLVLGLLYLAVSNDRHWNDIVATEGSRRLQLMELAALDHRPVLHVLHRARSSFFNDTRGETRLTEIIRLVERMRRSGQGPDMFEFLLNQFAAAEGRRGSGVHTPAALVRLLVELVAPAPGTSVFDPCCGSGGFLLGAAKYIAAHAGHDFDASFTGHALSERSASLAYMNLQLHHVPADVDIRADALFRNDGMLIANERFDVVLSNPPFDLKEPMWSASVSELHGRYGTLPKKRTNFAWLQYVMSSLTNSGRAAVVMPGGTLFRGGAEGQVRANMIEEGVVEAIIALPSQMFVSTGIPVNVWLLRPSERREGEILLIDASDLGHLTSRTQRSLSDEDQSRIGDTVKQWRAGDGYENVRGFSASVVVQRIREQDYVLTPARYVGTSVELNPPLRSVRELRDDLARLERRAAAADAAVERQLDRI</sequence>
<dbReference type="PRINTS" id="PR00507">
    <property type="entry name" value="N12N6MTFRASE"/>
</dbReference>
<feature type="domain" description="DNA methylase adenine-specific" evidence="8">
    <location>
        <begin position="193"/>
        <end position="496"/>
    </location>
</feature>
<organism evidence="9 10">
    <name type="scientific">Actinocrispum wychmicini</name>
    <dbReference type="NCBI Taxonomy" id="1213861"/>
    <lineage>
        <taxon>Bacteria</taxon>
        <taxon>Bacillati</taxon>
        <taxon>Actinomycetota</taxon>
        <taxon>Actinomycetes</taxon>
        <taxon>Pseudonocardiales</taxon>
        <taxon>Pseudonocardiaceae</taxon>
        <taxon>Actinocrispum</taxon>
    </lineage>
</organism>
<dbReference type="RefSeq" id="WP_165960202.1">
    <property type="nucleotide sequence ID" value="NZ_SLWS01000001.1"/>
</dbReference>
<feature type="coiled-coil region" evidence="7">
    <location>
        <begin position="506"/>
        <end position="533"/>
    </location>
</feature>
<dbReference type="Pfam" id="PF02384">
    <property type="entry name" value="N6_Mtase"/>
    <property type="match status" value="1"/>
</dbReference>
<dbReference type="InterPro" id="IPR029063">
    <property type="entry name" value="SAM-dependent_MTases_sf"/>
</dbReference>
<proteinExistence type="predicted"/>
<dbReference type="InterPro" id="IPR051537">
    <property type="entry name" value="DNA_Adenine_Mtase"/>
</dbReference>
<evidence type="ECO:0000256" key="1">
    <source>
        <dbReference type="ARBA" id="ARBA00011900"/>
    </source>
</evidence>
<dbReference type="InterPro" id="IPR003356">
    <property type="entry name" value="DNA_methylase_A-5"/>
</dbReference>
<gene>
    <name evidence="9" type="ORF">EV192_101883</name>
</gene>
<keyword evidence="10" id="KW-1185">Reference proteome</keyword>
<dbReference type="SMR" id="A0A4R2K5M6"/>
<dbReference type="Proteomes" id="UP000295680">
    <property type="component" value="Unassembled WGS sequence"/>
</dbReference>
<comment type="caution">
    <text evidence="9">The sequence shown here is derived from an EMBL/GenBank/DDBJ whole genome shotgun (WGS) entry which is preliminary data.</text>
</comment>
<keyword evidence="2" id="KW-0489">Methyltransferase</keyword>
<dbReference type="GO" id="GO:0009007">
    <property type="term" value="F:site-specific DNA-methyltransferase (adenine-specific) activity"/>
    <property type="evidence" value="ECO:0007669"/>
    <property type="project" value="UniProtKB-EC"/>
</dbReference>
<evidence type="ECO:0000256" key="3">
    <source>
        <dbReference type="ARBA" id="ARBA00022679"/>
    </source>
</evidence>
<dbReference type="EMBL" id="SLWS01000001">
    <property type="protein sequence ID" value="TCO65098.1"/>
    <property type="molecule type" value="Genomic_DNA"/>
</dbReference>
<dbReference type="AlphaFoldDB" id="A0A4R2K5M6"/>
<dbReference type="GO" id="GO:0003677">
    <property type="term" value="F:DNA binding"/>
    <property type="evidence" value="ECO:0007669"/>
    <property type="project" value="InterPro"/>
</dbReference>
<dbReference type="PANTHER" id="PTHR42933">
    <property type="entry name" value="SLR6095 PROTEIN"/>
    <property type="match status" value="1"/>
</dbReference>